<evidence type="ECO:0000313" key="3">
    <source>
        <dbReference type="EMBL" id="CAI5734196.1"/>
    </source>
</evidence>
<feature type="domain" description="Myb-like" evidence="2">
    <location>
        <begin position="426"/>
        <end position="475"/>
    </location>
</feature>
<comment type="caution">
    <text evidence="3">The sequence shown here is derived from an EMBL/GenBank/DDBJ whole genome shotgun (WGS) entry which is preliminary data.</text>
</comment>
<feature type="region of interest" description="Disordered" evidence="1">
    <location>
        <begin position="103"/>
        <end position="142"/>
    </location>
</feature>
<evidence type="ECO:0000313" key="4">
    <source>
        <dbReference type="Proteomes" id="UP001162031"/>
    </source>
</evidence>
<proteinExistence type="predicted"/>
<gene>
    <name evidence="3" type="ORF">HBR001_LOCUS6079</name>
</gene>
<evidence type="ECO:0000256" key="1">
    <source>
        <dbReference type="SAM" id="MobiDB-lite"/>
    </source>
</evidence>
<feature type="region of interest" description="Disordered" evidence="1">
    <location>
        <begin position="356"/>
        <end position="429"/>
    </location>
</feature>
<dbReference type="Proteomes" id="UP001162031">
    <property type="component" value="Unassembled WGS sequence"/>
</dbReference>
<dbReference type="GO" id="GO:0000775">
    <property type="term" value="C:chromosome, centromeric region"/>
    <property type="evidence" value="ECO:0007669"/>
    <property type="project" value="TreeGrafter"/>
</dbReference>
<keyword evidence="4" id="KW-1185">Reference proteome</keyword>
<dbReference type="CDD" id="cd00167">
    <property type="entry name" value="SANT"/>
    <property type="match status" value="1"/>
</dbReference>
<name>A0AAV0UG54_HYABA</name>
<organism evidence="3 4">
    <name type="scientific">Hyaloperonospora brassicae</name>
    <name type="common">Brassica downy mildew</name>
    <name type="synonym">Peronospora brassicae</name>
    <dbReference type="NCBI Taxonomy" id="162125"/>
    <lineage>
        <taxon>Eukaryota</taxon>
        <taxon>Sar</taxon>
        <taxon>Stramenopiles</taxon>
        <taxon>Oomycota</taxon>
        <taxon>Peronosporomycetes</taxon>
        <taxon>Peronosporales</taxon>
        <taxon>Peronosporaceae</taxon>
        <taxon>Hyaloperonospora</taxon>
    </lineage>
</organism>
<dbReference type="EMBL" id="CANTFL010001211">
    <property type="protein sequence ID" value="CAI5734196.1"/>
    <property type="molecule type" value="Genomic_DNA"/>
</dbReference>
<sequence length="692" mass="77175">MSVLPRRASAPLRRRHCYSSVLESALVGLGREDAVVLSTRKPRKKWRLDAYESPLRGLRKAFSAPAQRLDVSGDRNRATNGEERRGDEDEDDPFADLKLFVSRKKKKKKQKKRKRQEMERVAVSSPAVTRSATKQKKERRKRCGAGALELAGWRTPVTRSVANKKKWKRSSLETIEDLEINEENDEEAGDDVIVTKKLFQSPEMRKEKKKRKEVQKKGVEETIVANETRVGHKGKQKECPRVMRKAVVLDRWCVEWPPVLEQQGGRDGERALLVLAGRVNGKLVQFTVGKRKGTTKFTSTDGEYVALSGKLDRDAAKHAGMPRAAMELMCEGIPAYFYKHLLPFVPKSRSVTKYDKAGSKPRAVKTKATGADTRSVSMPVVDEEIDPGIETTNNLSPVRRDAKPRKTSTLVSAKDEKKSTRSDGSKSEVDVDVWTTEQQEALMDAKLKIPTTASNFWAQVAQYVPGKSAKDCQAKTFAQFRSPPTDRKAASKSIKRASTEPHTAVPSKIARAGSNKFKKQVREFVEEYEKKHVDDLFETTPSKEGLPELPEFDSIKSPELGTPSCSFDEDDSEMDESLGRLKKLSSRRRDDIDSYVLGINRLHVAGGGEMKCGKVRRLTTVATPVATAKPKAAFTKKKAVEFVEEVGSRSLKGVLSPGGTTCVCLEKGGSSSEDEDEADYHSSEEEQDFDLP</sequence>
<feature type="region of interest" description="Disordered" evidence="1">
    <location>
        <begin position="479"/>
        <end position="506"/>
    </location>
</feature>
<dbReference type="Gene3D" id="1.10.10.60">
    <property type="entry name" value="Homeodomain-like"/>
    <property type="match status" value="1"/>
</dbReference>
<feature type="compositionally biased region" description="Basic and acidic residues" evidence="1">
    <location>
        <begin position="413"/>
        <end position="429"/>
    </location>
</feature>
<dbReference type="SUPFAM" id="SSF46689">
    <property type="entry name" value="Homeodomain-like"/>
    <property type="match status" value="1"/>
</dbReference>
<feature type="region of interest" description="Disordered" evidence="1">
    <location>
        <begin position="665"/>
        <end position="692"/>
    </location>
</feature>
<reference evidence="3" key="1">
    <citation type="submission" date="2022-12" db="EMBL/GenBank/DDBJ databases">
        <authorList>
            <person name="Webb A."/>
        </authorList>
    </citation>
    <scope>NUCLEOTIDE SEQUENCE</scope>
    <source>
        <strain evidence="3">Hp1</strain>
    </source>
</reference>
<dbReference type="InterPro" id="IPR009057">
    <property type="entry name" value="Homeodomain-like_sf"/>
</dbReference>
<dbReference type="InterPro" id="IPR039110">
    <property type="entry name" value="KNL2-like"/>
</dbReference>
<accession>A0AAV0UG54</accession>
<protein>
    <recommendedName>
        <fullName evidence="2">Myb-like domain-containing protein</fullName>
    </recommendedName>
</protein>
<feature type="compositionally biased region" description="Basic residues" evidence="1">
    <location>
        <begin position="103"/>
        <end position="115"/>
    </location>
</feature>
<feature type="region of interest" description="Disordered" evidence="1">
    <location>
        <begin position="539"/>
        <end position="572"/>
    </location>
</feature>
<dbReference type="PANTHER" id="PTHR16124:SF3">
    <property type="entry name" value="MIS18-BINDING PROTEIN 1"/>
    <property type="match status" value="1"/>
</dbReference>
<evidence type="ECO:0000259" key="2">
    <source>
        <dbReference type="PROSITE" id="PS50090"/>
    </source>
</evidence>
<dbReference type="AlphaFoldDB" id="A0AAV0UG54"/>
<feature type="compositionally biased region" description="Basic and acidic residues" evidence="1">
    <location>
        <begin position="71"/>
        <end position="87"/>
    </location>
</feature>
<feature type="compositionally biased region" description="Basic residues" evidence="1">
    <location>
        <begin position="133"/>
        <end position="142"/>
    </location>
</feature>
<dbReference type="PROSITE" id="PS50090">
    <property type="entry name" value="MYB_LIKE"/>
    <property type="match status" value="1"/>
</dbReference>
<feature type="region of interest" description="Disordered" evidence="1">
    <location>
        <begin position="63"/>
        <end position="91"/>
    </location>
</feature>
<dbReference type="InterPro" id="IPR001005">
    <property type="entry name" value="SANT/Myb"/>
</dbReference>
<dbReference type="PANTHER" id="PTHR16124">
    <property type="entry name" value="MIS18-BINDING PROTEIN 1"/>
    <property type="match status" value="1"/>
</dbReference>